<dbReference type="InterPro" id="IPR036380">
    <property type="entry name" value="Isochorismatase-like_sf"/>
</dbReference>
<evidence type="ECO:0000256" key="1">
    <source>
        <dbReference type="ARBA" id="ARBA00022801"/>
    </source>
</evidence>
<dbReference type="InterPro" id="IPR050272">
    <property type="entry name" value="Isochorismatase-like_hydrls"/>
</dbReference>
<dbReference type="InterPro" id="IPR000868">
    <property type="entry name" value="Isochorismatase-like_dom"/>
</dbReference>
<gene>
    <name evidence="3" type="ORF">C5F48_19005</name>
</gene>
<dbReference type="Proteomes" id="UP000241010">
    <property type="component" value="Unassembled WGS sequence"/>
</dbReference>
<organism evidence="3 4">
    <name type="scientific">Cereibacter changlensis JA139</name>
    <dbReference type="NCBI Taxonomy" id="1188249"/>
    <lineage>
        <taxon>Bacteria</taxon>
        <taxon>Pseudomonadati</taxon>
        <taxon>Pseudomonadota</taxon>
        <taxon>Alphaproteobacteria</taxon>
        <taxon>Rhodobacterales</taxon>
        <taxon>Paracoccaceae</taxon>
        <taxon>Cereibacter</taxon>
    </lineage>
</organism>
<evidence type="ECO:0000313" key="4">
    <source>
        <dbReference type="Proteomes" id="UP000241010"/>
    </source>
</evidence>
<dbReference type="SUPFAM" id="SSF52499">
    <property type="entry name" value="Isochorismatase-like hydrolases"/>
    <property type="match status" value="1"/>
</dbReference>
<feature type="domain" description="Isochorismatase-like" evidence="2">
    <location>
        <begin position="5"/>
        <end position="145"/>
    </location>
</feature>
<keyword evidence="1 3" id="KW-0378">Hydrolase</keyword>
<dbReference type="EMBL" id="PZKG01000130">
    <property type="protein sequence ID" value="PTE20164.1"/>
    <property type="molecule type" value="Genomic_DNA"/>
</dbReference>
<evidence type="ECO:0000313" key="3">
    <source>
        <dbReference type="EMBL" id="PTE20164.1"/>
    </source>
</evidence>
<evidence type="ECO:0000259" key="2">
    <source>
        <dbReference type="Pfam" id="PF00857"/>
    </source>
</evidence>
<dbReference type="GO" id="GO:0016787">
    <property type="term" value="F:hydrolase activity"/>
    <property type="evidence" value="ECO:0007669"/>
    <property type="project" value="UniProtKB-KW"/>
</dbReference>
<dbReference type="RefSeq" id="WP_107665402.1">
    <property type="nucleotide sequence ID" value="NZ_PZKG01000130.1"/>
</dbReference>
<proteinExistence type="predicted"/>
<dbReference type="PANTHER" id="PTHR43540:SF1">
    <property type="entry name" value="ISOCHORISMATASE HYDROLASE"/>
    <property type="match status" value="1"/>
</dbReference>
<dbReference type="Pfam" id="PF00857">
    <property type="entry name" value="Isochorismatase"/>
    <property type="match status" value="1"/>
</dbReference>
<accession>A0A2T4JQH4</accession>
<name>A0A2T4JQH4_9RHOB</name>
<protein>
    <submittedName>
        <fullName evidence="3">Cysteine hydrolase</fullName>
    </submittedName>
</protein>
<dbReference type="AlphaFoldDB" id="A0A2T4JQH4"/>
<sequence>MSKRAVLVVDLQNEYWPSGNLPLQGIEVAAGNAARVIEHARFNGDLVVNIRHEAPGGPIFVPGSQGAEINEVVAPRSDEAVITKNFPNSFRDTDLKALLYEKGIKDVTVIGAMSHMCIDATTRAANDHGFKTTTIHDACATRDIEFGGQTVPAAHVHTAIMGSLAFFYGDVISTENFLRSGRCHSVRAVVTSLQMV</sequence>
<comment type="caution">
    <text evidence="3">The sequence shown here is derived from an EMBL/GenBank/DDBJ whole genome shotgun (WGS) entry which is preliminary data.</text>
</comment>
<reference evidence="3 4" key="1">
    <citation type="submission" date="2018-03" db="EMBL/GenBank/DDBJ databases">
        <title>Cereibacter changlensis.</title>
        <authorList>
            <person name="Meyer T.E."/>
            <person name="Miller S."/>
            <person name="Lodha T."/>
            <person name="Gandham S."/>
            <person name="Chintalapati S."/>
            <person name="Chintalapati V.R."/>
        </authorList>
    </citation>
    <scope>NUCLEOTIDE SEQUENCE [LARGE SCALE GENOMIC DNA]</scope>
    <source>
        <strain evidence="3 4">JA139</strain>
    </source>
</reference>
<dbReference type="Gene3D" id="3.40.50.850">
    <property type="entry name" value="Isochorismatase-like"/>
    <property type="match status" value="1"/>
</dbReference>
<keyword evidence="4" id="KW-1185">Reference proteome</keyword>
<dbReference type="OrthoDB" id="9794942at2"/>
<dbReference type="CDD" id="cd01014">
    <property type="entry name" value="nicotinamidase_related"/>
    <property type="match status" value="1"/>
</dbReference>
<dbReference type="PANTHER" id="PTHR43540">
    <property type="entry name" value="PEROXYUREIDOACRYLATE/UREIDOACRYLATE AMIDOHYDROLASE-RELATED"/>
    <property type="match status" value="1"/>
</dbReference>